<gene>
    <name evidence="1" type="ORF">ACFQ07_00565</name>
</gene>
<organism evidence="1 2">
    <name type="scientific">Actinomadura adrarensis</name>
    <dbReference type="NCBI Taxonomy" id="1819600"/>
    <lineage>
        <taxon>Bacteria</taxon>
        <taxon>Bacillati</taxon>
        <taxon>Actinomycetota</taxon>
        <taxon>Actinomycetes</taxon>
        <taxon>Streptosporangiales</taxon>
        <taxon>Thermomonosporaceae</taxon>
        <taxon>Actinomadura</taxon>
    </lineage>
</organism>
<evidence type="ECO:0000313" key="1">
    <source>
        <dbReference type="EMBL" id="MFD0850725.1"/>
    </source>
</evidence>
<dbReference type="Proteomes" id="UP001597083">
    <property type="component" value="Unassembled WGS sequence"/>
</dbReference>
<sequence>MSLYVQRDRKMRALITAGLEESFVPVISVVTLAEQRRNRNSAAYRYAVSQATVVDATRPIAERAAELLEAAELDGHECLIDAFVVSTASFATGGARVASSDGSHIPPLCKAATALTGRPIGVLAV</sequence>
<comment type="caution">
    <text evidence="1">The sequence shown here is derived from an EMBL/GenBank/DDBJ whole genome shotgun (WGS) entry which is preliminary data.</text>
</comment>
<reference evidence="2" key="1">
    <citation type="journal article" date="2019" name="Int. J. Syst. Evol. Microbiol.">
        <title>The Global Catalogue of Microorganisms (GCM) 10K type strain sequencing project: providing services to taxonomists for standard genome sequencing and annotation.</title>
        <authorList>
            <consortium name="The Broad Institute Genomics Platform"/>
            <consortium name="The Broad Institute Genome Sequencing Center for Infectious Disease"/>
            <person name="Wu L."/>
            <person name="Ma J."/>
        </authorList>
    </citation>
    <scope>NUCLEOTIDE SEQUENCE [LARGE SCALE GENOMIC DNA]</scope>
    <source>
        <strain evidence="2">JCM 31696</strain>
    </source>
</reference>
<proteinExistence type="predicted"/>
<accession>A0ABW3C9Z8</accession>
<evidence type="ECO:0000313" key="2">
    <source>
        <dbReference type="Proteomes" id="UP001597083"/>
    </source>
</evidence>
<dbReference type="EMBL" id="JBHTIR010000084">
    <property type="protein sequence ID" value="MFD0850725.1"/>
    <property type="molecule type" value="Genomic_DNA"/>
</dbReference>
<name>A0ABW3C9Z8_9ACTN</name>
<keyword evidence="2" id="KW-1185">Reference proteome</keyword>
<protein>
    <submittedName>
        <fullName evidence="1">Uncharacterized protein</fullName>
    </submittedName>
</protein>